<accession>A0ACB7PAL6</accession>
<comment type="caution">
    <text evidence="1">The sequence shown here is derived from an EMBL/GenBank/DDBJ whole genome shotgun (WGS) entry which is preliminary data.</text>
</comment>
<evidence type="ECO:0000313" key="2">
    <source>
        <dbReference type="Proteomes" id="UP000724584"/>
    </source>
</evidence>
<organism evidence="1 2">
    <name type="scientific">Chaetomium tenue</name>
    <dbReference type="NCBI Taxonomy" id="1854479"/>
    <lineage>
        <taxon>Eukaryota</taxon>
        <taxon>Fungi</taxon>
        <taxon>Dikarya</taxon>
        <taxon>Ascomycota</taxon>
        <taxon>Pezizomycotina</taxon>
        <taxon>Sordariomycetes</taxon>
        <taxon>Sordariomycetidae</taxon>
        <taxon>Sordariales</taxon>
        <taxon>Chaetomiaceae</taxon>
        <taxon>Chaetomium</taxon>
    </lineage>
</organism>
<sequence length="144" mass="14682">MQLTLSSTLVFLGLLGISSAAPAGQDIDPVTFGTALPSTCVGWGTKPTCYTATTTTTAVPTICPMIKCVAPTDPIMCPMVIKVTTVSVPCSTDCCPRTPTATVTEKGRCPGCTTGCVIPTHTVTVTTGCKTTGIIRPTAILTVA</sequence>
<gene>
    <name evidence="1" type="ORF">F5144DRAFT_244329</name>
</gene>
<proteinExistence type="predicted"/>
<name>A0ACB7PAL6_9PEZI</name>
<keyword evidence="2" id="KW-1185">Reference proteome</keyword>
<dbReference type="Proteomes" id="UP000724584">
    <property type="component" value="Unassembled WGS sequence"/>
</dbReference>
<dbReference type="EMBL" id="JAGIZQ010000004">
    <property type="protein sequence ID" value="KAH6632171.1"/>
    <property type="molecule type" value="Genomic_DNA"/>
</dbReference>
<reference evidence="1 2" key="1">
    <citation type="journal article" date="2021" name="Nat. Commun.">
        <title>Genetic determinants of endophytism in the Arabidopsis root mycobiome.</title>
        <authorList>
            <person name="Mesny F."/>
            <person name="Miyauchi S."/>
            <person name="Thiergart T."/>
            <person name="Pickel B."/>
            <person name="Atanasova L."/>
            <person name="Karlsson M."/>
            <person name="Huettel B."/>
            <person name="Barry K.W."/>
            <person name="Haridas S."/>
            <person name="Chen C."/>
            <person name="Bauer D."/>
            <person name="Andreopoulos W."/>
            <person name="Pangilinan J."/>
            <person name="LaButti K."/>
            <person name="Riley R."/>
            <person name="Lipzen A."/>
            <person name="Clum A."/>
            <person name="Drula E."/>
            <person name="Henrissat B."/>
            <person name="Kohler A."/>
            <person name="Grigoriev I.V."/>
            <person name="Martin F.M."/>
            <person name="Hacquard S."/>
        </authorList>
    </citation>
    <scope>NUCLEOTIDE SEQUENCE [LARGE SCALE GENOMIC DNA]</scope>
    <source>
        <strain evidence="1 2">MPI-SDFR-AT-0079</strain>
    </source>
</reference>
<protein>
    <submittedName>
        <fullName evidence="1">Uncharacterized protein</fullName>
    </submittedName>
</protein>
<evidence type="ECO:0000313" key="1">
    <source>
        <dbReference type="EMBL" id="KAH6632171.1"/>
    </source>
</evidence>